<proteinExistence type="predicted"/>
<feature type="domain" description="Protein kinase" evidence="4">
    <location>
        <begin position="37"/>
        <end position="359"/>
    </location>
</feature>
<dbReference type="InterPro" id="IPR000719">
    <property type="entry name" value="Prot_kinase_dom"/>
</dbReference>
<dbReference type="PROSITE" id="PS00108">
    <property type="entry name" value="PROTEIN_KINASE_ST"/>
    <property type="match status" value="1"/>
</dbReference>
<dbReference type="AlphaFoldDB" id="A0A0G4HBN4"/>
<dbReference type="GO" id="GO:0005886">
    <property type="term" value="C:plasma membrane"/>
    <property type="evidence" value="ECO:0007669"/>
    <property type="project" value="TreeGrafter"/>
</dbReference>
<dbReference type="GO" id="GO:0004672">
    <property type="term" value="F:protein kinase activity"/>
    <property type="evidence" value="ECO:0007669"/>
    <property type="project" value="InterPro"/>
</dbReference>
<accession>A0A0G4HBN4</accession>
<sequence length="605" mass="68572">MPRNLHADGAAVSVQLRDGIFVEDVPLSFLQRCTLNFAEERKLGSDAFGTVYKGVDTENIYCFAVKVLNLQLFLPLVNLRETSDDALQKIIKKETEAFRALPQTHPNLCKLLGVCSGRHADQSPYVMVLSSLRHKGDLAALLKSDADARTLTWRDRVSVARQLAKAVSFLHGQTPASIFHRDLKSENVVMTTNLTPMLIDWALARLCPSHPRRCRESQSHDRRRGRRTQSPPRCDLVKQFTGEDLCSHNDDAPPTVHTLCAADADPRAEDWDEKVAIDFASLTLECLRKKRRRAPVPAVLRALCAMEHSAEALRPGERVLREELAQMREARDRELVEADVRQQRAREETVSCSACMETVREGEGVVYPRESREHFLCRECFSDYVRHQVEGGLEMKAGALLLPCPMAGRGCTVGVFFDQRTVALNCSTEAYCLFLECRDGQLRAEARAEVEAEVRREGAVGVARRRLEEELNRFCRTPCCNQPFVYEGCAAVTCRPAYLFCDQPEVHAALVQEESVQRHLRELLLVGLQHTGGGGERRGGEQAELGRRVQEQRREAVVQQQQQGQVRRAEQLRRAFELQQQQQRQQQQGQVRRAEQLRRAFELLD</sequence>
<dbReference type="Pfam" id="PF00069">
    <property type="entry name" value="Pkinase"/>
    <property type="match status" value="1"/>
</dbReference>
<organism evidence="5">
    <name type="scientific">Chromera velia CCMP2878</name>
    <dbReference type="NCBI Taxonomy" id="1169474"/>
    <lineage>
        <taxon>Eukaryota</taxon>
        <taxon>Sar</taxon>
        <taxon>Alveolata</taxon>
        <taxon>Colpodellida</taxon>
        <taxon>Chromeraceae</taxon>
        <taxon>Chromera</taxon>
    </lineage>
</organism>
<dbReference type="GO" id="GO:0005524">
    <property type="term" value="F:ATP binding"/>
    <property type="evidence" value="ECO:0007669"/>
    <property type="project" value="UniProtKB-KW"/>
</dbReference>
<evidence type="ECO:0000313" key="5">
    <source>
        <dbReference type="EMBL" id="CEM41391.1"/>
    </source>
</evidence>
<dbReference type="Gene3D" id="3.30.200.20">
    <property type="entry name" value="Phosphorylase Kinase, domain 1"/>
    <property type="match status" value="1"/>
</dbReference>
<name>A0A0G4HBN4_9ALVE</name>
<dbReference type="PANTHER" id="PTHR27001:SF931">
    <property type="entry name" value="OS11G0664100 PROTEIN"/>
    <property type="match status" value="1"/>
</dbReference>
<evidence type="ECO:0000259" key="4">
    <source>
        <dbReference type="PROSITE" id="PS50011"/>
    </source>
</evidence>
<reference evidence="5" key="1">
    <citation type="submission" date="2014-11" db="EMBL/GenBank/DDBJ databases">
        <authorList>
            <person name="Otto D Thomas"/>
            <person name="Naeem Raeece"/>
        </authorList>
    </citation>
    <scope>NUCLEOTIDE SEQUENCE</scope>
</reference>
<dbReference type="PhylomeDB" id="A0A0G4HBN4"/>
<dbReference type="InterPro" id="IPR008271">
    <property type="entry name" value="Ser/Thr_kinase_AS"/>
</dbReference>
<evidence type="ECO:0000256" key="1">
    <source>
        <dbReference type="ARBA" id="ARBA00022741"/>
    </source>
</evidence>
<dbReference type="PANTHER" id="PTHR27001">
    <property type="entry name" value="OS01G0253100 PROTEIN"/>
    <property type="match status" value="1"/>
</dbReference>
<dbReference type="EMBL" id="CDMZ01002224">
    <property type="protein sequence ID" value="CEM41391.1"/>
    <property type="molecule type" value="Genomic_DNA"/>
</dbReference>
<dbReference type="PROSITE" id="PS50011">
    <property type="entry name" value="PROTEIN_KINASE_DOM"/>
    <property type="match status" value="1"/>
</dbReference>
<dbReference type="SUPFAM" id="SSF56112">
    <property type="entry name" value="Protein kinase-like (PK-like)"/>
    <property type="match status" value="1"/>
</dbReference>
<dbReference type="SMART" id="SM00220">
    <property type="entry name" value="S_TKc"/>
    <property type="match status" value="1"/>
</dbReference>
<protein>
    <recommendedName>
        <fullName evidence="4">Protein kinase domain-containing protein</fullName>
    </recommendedName>
</protein>
<gene>
    <name evidence="5" type="ORF">Cvel_6226</name>
</gene>
<dbReference type="VEuPathDB" id="CryptoDB:Cvel_6226"/>
<keyword evidence="2" id="KW-0067">ATP-binding</keyword>
<feature type="region of interest" description="Disordered" evidence="3">
    <location>
        <begin position="212"/>
        <end position="234"/>
    </location>
</feature>
<evidence type="ECO:0000256" key="2">
    <source>
        <dbReference type="ARBA" id="ARBA00022840"/>
    </source>
</evidence>
<evidence type="ECO:0000256" key="3">
    <source>
        <dbReference type="SAM" id="MobiDB-lite"/>
    </source>
</evidence>
<dbReference type="InterPro" id="IPR011009">
    <property type="entry name" value="Kinase-like_dom_sf"/>
</dbReference>
<dbReference type="Gene3D" id="1.10.510.10">
    <property type="entry name" value="Transferase(Phosphotransferase) domain 1"/>
    <property type="match status" value="1"/>
</dbReference>
<keyword evidence="1" id="KW-0547">Nucleotide-binding</keyword>